<accession>A0A9X1FR08</accession>
<gene>
    <name evidence="1" type="ORF">KXJ69_10395</name>
</gene>
<reference evidence="1" key="1">
    <citation type="submission" date="2021-07" db="EMBL/GenBank/DDBJ databases">
        <title>Aureisphaera sp. CAU 1614 isolated from sea sediment.</title>
        <authorList>
            <person name="Kim W."/>
        </authorList>
    </citation>
    <scope>NUCLEOTIDE SEQUENCE</scope>
    <source>
        <strain evidence="1">CAU 1614</strain>
    </source>
</reference>
<dbReference type="RefSeq" id="WP_219053048.1">
    <property type="nucleotide sequence ID" value="NZ_JAHWDP010000004.1"/>
</dbReference>
<evidence type="ECO:0000313" key="2">
    <source>
        <dbReference type="Proteomes" id="UP001138686"/>
    </source>
</evidence>
<sequence length="47" mass="5106">MAHRNSKEFGKDMIQVFSSGIETNLLNTGAVSIMTKVGIDISNYSSL</sequence>
<protein>
    <submittedName>
        <fullName evidence="1">Uncharacterized protein</fullName>
    </submittedName>
</protein>
<comment type="caution">
    <text evidence="1">The sequence shown here is derived from an EMBL/GenBank/DDBJ whole genome shotgun (WGS) entry which is preliminary data.</text>
</comment>
<dbReference type="AlphaFoldDB" id="A0A9X1FR08"/>
<keyword evidence="2" id="KW-1185">Reference proteome</keyword>
<name>A0A9X1FR08_9FLAO</name>
<dbReference type="EMBL" id="JAHWDP010000004">
    <property type="protein sequence ID" value="MBW2938519.1"/>
    <property type="molecule type" value="Genomic_DNA"/>
</dbReference>
<proteinExistence type="predicted"/>
<dbReference type="Proteomes" id="UP001138686">
    <property type="component" value="Unassembled WGS sequence"/>
</dbReference>
<evidence type="ECO:0000313" key="1">
    <source>
        <dbReference type="EMBL" id="MBW2938519.1"/>
    </source>
</evidence>
<organism evidence="1 2">
    <name type="scientific">Halomarinibacterium sedimenti</name>
    <dbReference type="NCBI Taxonomy" id="2857106"/>
    <lineage>
        <taxon>Bacteria</taxon>
        <taxon>Pseudomonadati</taxon>
        <taxon>Bacteroidota</taxon>
        <taxon>Flavobacteriia</taxon>
        <taxon>Flavobacteriales</taxon>
        <taxon>Flavobacteriaceae</taxon>
        <taxon>Halomarinibacterium</taxon>
    </lineage>
</organism>